<organism evidence="3 4">
    <name type="scientific">Coccidioides posadasii RMSCC 3488</name>
    <dbReference type="NCBI Taxonomy" id="454284"/>
    <lineage>
        <taxon>Eukaryota</taxon>
        <taxon>Fungi</taxon>
        <taxon>Dikarya</taxon>
        <taxon>Ascomycota</taxon>
        <taxon>Pezizomycotina</taxon>
        <taxon>Eurotiomycetes</taxon>
        <taxon>Eurotiomycetidae</taxon>
        <taxon>Onygenales</taxon>
        <taxon>Onygenaceae</taxon>
        <taxon>Coccidioides</taxon>
    </lineage>
</organism>
<dbReference type="PANTHER" id="PTHR42080">
    <property type="entry name" value="SRR1 DOMAIN-CONTAINING PROTEIN"/>
    <property type="match status" value="1"/>
</dbReference>
<proteinExistence type="predicted"/>
<dbReference type="Proteomes" id="UP000054567">
    <property type="component" value="Unassembled WGS sequence"/>
</dbReference>
<dbReference type="Pfam" id="PF07985">
    <property type="entry name" value="SRR1"/>
    <property type="match status" value="1"/>
</dbReference>
<evidence type="ECO:0000256" key="1">
    <source>
        <dbReference type="SAM" id="MobiDB-lite"/>
    </source>
</evidence>
<dbReference type="EMBL" id="DS268110">
    <property type="protein sequence ID" value="KMM67778.1"/>
    <property type="molecule type" value="Genomic_DNA"/>
</dbReference>
<dbReference type="VEuPathDB" id="FungiDB:CPAG_04111"/>
<dbReference type="PANTHER" id="PTHR42080:SF1">
    <property type="entry name" value="SRR1-LIKE DOMAIN-CONTAINING PROTEIN"/>
    <property type="match status" value="1"/>
</dbReference>
<evidence type="ECO:0000259" key="2">
    <source>
        <dbReference type="Pfam" id="PF07985"/>
    </source>
</evidence>
<evidence type="ECO:0000313" key="3">
    <source>
        <dbReference type="EMBL" id="KMM67778.1"/>
    </source>
</evidence>
<dbReference type="OrthoDB" id="5318346at2759"/>
<reference evidence="4" key="2">
    <citation type="journal article" date="2009" name="Genome Res.">
        <title>Comparative genomic analyses of the human fungal pathogens Coccidioides and their relatives.</title>
        <authorList>
            <person name="Sharpton T.J."/>
            <person name="Stajich J.E."/>
            <person name="Rounsley S.D."/>
            <person name="Gardner M.J."/>
            <person name="Wortman J.R."/>
            <person name="Jordar V.S."/>
            <person name="Maiti R."/>
            <person name="Kodira C.D."/>
            <person name="Neafsey D.E."/>
            <person name="Zeng Q."/>
            <person name="Hung C.-Y."/>
            <person name="McMahan C."/>
            <person name="Muszewska A."/>
            <person name="Grynberg M."/>
            <person name="Mandel M.A."/>
            <person name="Kellner E.M."/>
            <person name="Barker B.M."/>
            <person name="Galgiani J.N."/>
            <person name="Orbach M.J."/>
            <person name="Kirkland T.N."/>
            <person name="Cole G.T."/>
            <person name="Henn M.R."/>
            <person name="Birren B.W."/>
            <person name="Taylor J.W."/>
        </authorList>
    </citation>
    <scope>NUCLEOTIDE SEQUENCE [LARGE SCALE GENOMIC DNA]</scope>
    <source>
        <strain evidence="4">RMSCC 3488</strain>
    </source>
</reference>
<reference evidence="4" key="3">
    <citation type="journal article" date="2010" name="Genome Res.">
        <title>Population genomic sequencing of Coccidioides fungi reveals recent hybridization and transposon control.</title>
        <authorList>
            <person name="Neafsey D.E."/>
            <person name="Barker B.M."/>
            <person name="Sharpton T.J."/>
            <person name="Stajich J.E."/>
            <person name="Park D.J."/>
            <person name="Whiston E."/>
            <person name="Hung C.-Y."/>
            <person name="McMahan C."/>
            <person name="White J."/>
            <person name="Sykes S."/>
            <person name="Heiman D."/>
            <person name="Young S."/>
            <person name="Zeng Q."/>
            <person name="Abouelleil A."/>
            <person name="Aftuck L."/>
            <person name="Bessette D."/>
            <person name="Brown A."/>
            <person name="FitzGerald M."/>
            <person name="Lui A."/>
            <person name="Macdonald J.P."/>
            <person name="Priest M."/>
            <person name="Orbach M.J."/>
            <person name="Galgiani J.N."/>
            <person name="Kirkland T.N."/>
            <person name="Cole G.T."/>
            <person name="Birren B.W."/>
            <person name="Henn M.R."/>
            <person name="Taylor J.W."/>
            <person name="Rounsley S.D."/>
        </authorList>
    </citation>
    <scope>NUCLEOTIDE SEQUENCE [LARGE SCALE GENOMIC DNA]</scope>
    <source>
        <strain evidence="4">RMSCC 3488</strain>
    </source>
</reference>
<dbReference type="InterPro" id="IPR012942">
    <property type="entry name" value="SRR1-like"/>
</dbReference>
<evidence type="ECO:0000313" key="4">
    <source>
        <dbReference type="Proteomes" id="UP000054567"/>
    </source>
</evidence>
<accession>A0A0J6FBY5</accession>
<feature type="domain" description="SRR1-like" evidence="2">
    <location>
        <begin position="80"/>
        <end position="244"/>
    </location>
</feature>
<protein>
    <recommendedName>
        <fullName evidence="2">SRR1-like domain-containing protein</fullName>
    </recommendedName>
</protein>
<feature type="region of interest" description="Disordered" evidence="1">
    <location>
        <begin position="1"/>
        <end position="41"/>
    </location>
</feature>
<sequence length="255" mass="28743">MSQPARRRKVVDNDGWTHITSTKKSSSLHHPPQPKDQLAPAEIPDGLTFEKLKDKYDRHKQQWMESHSWTVLKGLLEQEIARVSGKIRNCVCFGLGSPSGFSRGGWVDRRSISMFQLAALELTVELLSQAKIINPDNLYAQDPVFNDMDKKLLKYAGFKVVQDPDAFAIVAKETFLYAPGAEKSHLIDLLLRDPVLFFGSTFDDIHSATTEGDTCAQFAGRRRSLLLPEFEPNPSAFWRTTLYWNGEAHLPPSAD</sequence>
<gene>
    <name evidence="3" type="ORF">CPAG_04111</name>
</gene>
<name>A0A0J6FBY5_COCPO</name>
<reference evidence="3 4" key="1">
    <citation type="submission" date="2007-06" db="EMBL/GenBank/DDBJ databases">
        <title>The Genome Sequence of Coccidioides posadasii RMSCC_3488.</title>
        <authorList>
            <consortium name="Coccidioides Genome Resources Consortium"/>
            <consortium name="The Broad Institute Genome Sequencing Platform"/>
            <person name="Henn M.R."/>
            <person name="Sykes S."/>
            <person name="Young S."/>
            <person name="Jaffe D."/>
            <person name="Berlin A."/>
            <person name="Alvarez P."/>
            <person name="Butler J."/>
            <person name="Gnerre S."/>
            <person name="Grabherr M."/>
            <person name="Mauceli E."/>
            <person name="Brockman W."/>
            <person name="Kodira C."/>
            <person name="Alvarado L."/>
            <person name="Zeng Q."/>
            <person name="Crawford M."/>
            <person name="Antoine C."/>
            <person name="Devon K."/>
            <person name="Galgiani J."/>
            <person name="Orsborn K."/>
            <person name="Lewis M.L."/>
            <person name="Nusbaum C."/>
            <person name="Galagan J."/>
            <person name="Birren B."/>
        </authorList>
    </citation>
    <scope>NUCLEOTIDE SEQUENCE [LARGE SCALE GENOMIC DNA]</scope>
    <source>
        <strain evidence="3 4">RMSCC 3488</strain>
    </source>
</reference>
<dbReference type="AlphaFoldDB" id="A0A0J6FBY5"/>